<keyword evidence="8 12" id="KW-0460">Magnesium</keyword>
<evidence type="ECO:0000256" key="10">
    <source>
        <dbReference type="ARBA" id="ARBA00023304"/>
    </source>
</evidence>
<dbReference type="UniPathway" id="UPA00049">
    <property type="reaction ID" value="UER00059"/>
</dbReference>
<comment type="pathway">
    <text evidence="1 12">Amino-acid biosynthesis; L-isoleucine biosynthesis; L-isoleucine from 2-oxobutanoate: step 1/4.</text>
</comment>
<accession>A0A412IND2</accession>
<dbReference type="InterPro" id="IPR012000">
    <property type="entry name" value="Thiamin_PyroP_enz_cen_dom"/>
</dbReference>
<dbReference type="PANTHER" id="PTHR18968">
    <property type="entry name" value="THIAMINE PYROPHOSPHATE ENZYMES"/>
    <property type="match status" value="1"/>
</dbReference>
<dbReference type="GO" id="GO:0050660">
    <property type="term" value="F:flavin adenine dinucleotide binding"/>
    <property type="evidence" value="ECO:0007669"/>
    <property type="project" value="InterPro"/>
</dbReference>
<dbReference type="FunFam" id="3.40.50.1220:FF:000008">
    <property type="entry name" value="Acetolactate synthase"/>
    <property type="match status" value="1"/>
</dbReference>
<dbReference type="SUPFAM" id="SSF52518">
    <property type="entry name" value="Thiamin diphosphate-binding fold (THDP-binding)"/>
    <property type="match status" value="2"/>
</dbReference>
<keyword evidence="5 12" id="KW-0028">Amino-acid biosynthesis</keyword>
<dbReference type="InterPro" id="IPR029035">
    <property type="entry name" value="DHS-like_NAD/FAD-binding_dom"/>
</dbReference>
<evidence type="ECO:0000256" key="6">
    <source>
        <dbReference type="ARBA" id="ARBA00022679"/>
    </source>
</evidence>
<dbReference type="GO" id="GO:0003984">
    <property type="term" value="F:acetolactate synthase activity"/>
    <property type="evidence" value="ECO:0007669"/>
    <property type="project" value="UniProtKB-EC"/>
</dbReference>
<evidence type="ECO:0000256" key="11">
    <source>
        <dbReference type="ARBA" id="ARBA00048670"/>
    </source>
</evidence>
<dbReference type="InterPro" id="IPR029061">
    <property type="entry name" value="THDP-binding"/>
</dbReference>
<evidence type="ECO:0000256" key="3">
    <source>
        <dbReference type="ARBA" id="ARBA00007812"/>
    </source>
</evidence>
<comment type="cofactor">
    <cofactor evidence="12">
        <name>thiamine diphosphate</name>
        <dbReference type="ChEBI" id="CHEBI:58937"/>
    </cofactor>
    <text evidence="12">Binds 1 thiamine pyrophosphate per subunit.</text>
</comment>
<feature type="domain" description="Thiamine pyrophosphate enzyme TPP-binding" evidence="14">
    <location>
        <begin position="382"/>
        <end position="549"/>
    </location>
</feature>
<dbReference type="Pfam" id="PF02776">
    <property type="entry name" value="TPP_enzyme_N"/>
    <property type="match status" value="1"/>
</dbReference>
<dbReference type="EC" id="2.2.1.6" evidence="4 12"/>
<protein>
    <recommendedName>
        <fullName evidence="4 12">Acetolactate synthase</fullName>
        <ecNumber evidence="4 12">2.2.1.6</ecNumber>
    </recommendedName>
</protein>
<dbReference type="InterPro" id="IPR039368">
    <property type="entry name" value="AHAS_TPP"/>
</dbReference>
<feature type="domain" description="Thiamine pyrophosphate enzyme N-terminal TPP-binding" evidence="15">
    <location>
        <begin position="4"/>
        <end position="119"/>
    </location>
</feature>
<proteinExistence type="inferred from homology"/>
<dbReference type="GO" id="GO:0005948">
    <property type="term" value="C:acetolactate synthase complex"/>
    <property type="evidence" value="ECO:0007669"/>
    <property type="project" value="TreeGrafter"/>
</dbReference>
<dbReference type="InterPro" id="IPR012846">
    <property type="entry name" value="Acetolactate_synth_lsu"/>
</dbReference>
<dbReference type="InterPro" id="IPR045229">
    <property type="entry name" value="TPP_enz"/>
</dbReference>
<evidence type="ECO:0000259" key="14">
    <source>
        <dbReference type="Pfam" id="PF02775"/>
    </source>
</evidence>
<dbReference type="NCBIfam" id="TIGR00118">
    <property type="entry name" value="acolac_lg"/>
    <property type="match status" value="1"/>
</dbReference>
<sequence length="574" mass="62641">MEINGAKMFVKALQEEGVDTLFAYPGGTAIDLFDALYDAEGIDMILPRHEQALVHAADGYARSTGRVGVCLVTSGPGATNLVTGIATANYDSVPLVCFTGQVPMNLIGNDAFQEVDIVGITRSICKYAVTVRKREDLARIIKNAFYIARTGKPGPVVVDIPKDIQLAMGSDEYPSEVNIRGYKPSEGVHVGQIKRALAELKNAKKPVFLCGGGVNIAHARKEMQQLAEKTGIPVVTTIMGKGAIPTDHPLYVGNIGMHGNLASNKAIMESDVLFSIGCRFNDRITGTIDTFAKNAKIIHVDIDAASISRNIKVDIPIVADAKVAISKMLEYAEPLDIKDWVDDIMNVKAEYPINMNRYDGVTPEAIIRTINDMYSNLIITTDVGQNQLWTTQYIDIDENKQLLTSGGLGTMGYGFPAAIGAKLGNMDKDVICISGDGGVQMNIQEMATAVALELPVTLCILNNGYLGNVRQWQELFFNKRYSSTCLRYRRRCNRDCQNPDKCCPKYSPDFVKLAESYDAKGIRVTKPEEIRPAFEAAKANTNGPTVIEFFIDPTANVFPMVPGGKSLNDMILDC</sequence>
<dbReference type="EMBL" id="QRVK01000031">
    <property type="protein sequence ID" value="RGS39571.1"/>
    <property type="molecule type" value="Genomic_DNA"/>
</dbReference>
<dbReference type="InterPro" id="IPR011766">
    <property type="entry name" value="TPP_enzyme_TPP-bd"/>
</dbReference>
<dbReference type="InterPro" id="IPR012001">
    <property type="entry name" value="Thiamin_PyroP_enz_TPP-bd_dom"/>
</dbReference>
<evidence type="ECO:0000259" key="15">
    <source>
        <dbReference type="Pfam" id="PF02776"/>
    </source>
</evidence>
<feature type="domain" description="Thiamine pyrophosphate enzyme central" evidence="13">
    <location>
        <begin position="193"/>
        <end position="327"/>
    </location>
</feature>
<dbReference type="GO" id="GO:0000287">
    <property type="term" value="F:magnesium ion binding"/>
    <property type="evidence" value="ECO:0007669"/>
    <property type="project" value="UniProtKB-UniRule"/>
</dbReference>
<dbReference type="PANTHER" id="PTHR18968:SF13">
    <property type="entry name" value="ACETOLACTATE SYNTHASE CATALYTIC SUBUNIT, MITOCHONDRIAL"/>
    <property type="match status" value="1"/>
</dbReference>
<dbReference type="Pfam" id="PF02775">
    <property type="entry name" value="TPP_enzyme_C"/>
    <property type="match status" value="1"/>
</dbReference>
<dbReference type="FunFam" id="3.40.50.970:FF:000007">
    <property type="entry name" value="Acetolactate synthase"/>
    <property type="match status" value="1"/>
</dbReference>
<dbReference type="GO" id="GO:0009099">
    <property type="term" value="P:L-valine biosynthetic process"/>
    <property type="evidence" value="ECO:0007669"/>
    <property type="project" value="UniProtKB-UniPathway"/>
</dbReference>
<dbReference type="Proteomes" id="UP000283295">
    <property type="component" value="Unassembled WGS sequence"/>
</dbReference>
<keyword evidence="6 12" id="KW-0808">Transferase</keyword>
<dbReference type="UniPathway" id="UPA00047">
    <property type="reaction ID" value="UER00055"/>
</dbReference>
<dbReference type="CDD" id="cd02015">
    <property type="entry name" value="TPP_AHAS"/>
    <property type="match status" value="1"/>
</dbReference>
<dbReference type="GO" id="GO:0030976">
    <property type="term" value="F:thiamine pyrophosphate binding"/>
    <property type="evidence" value="ECO:0007669"/>
    <property type="project" value="UniProtKB-UniRule"/>
</dbReference>
<evidence type="ECO:0000256" key="1">
    <source>
        <dbReference type="ARBA" id="ARBA00004974"/>
    </source>
</evidence>
<evidence type="ECO:0000256" key="9">
    <source>
        <dbReference type="ARBA" id="ARBA00023052"/>
    </source>
</evidence>
<evidence type="ECO:0000256" key="2">
    <source>
        <dbReference type="ARBA" id="ARBA00005025"/>
    </source>
</evidence>
<evidence type="ECO:0000259" key="13">
    <source>
        <dbReference type="Pfam" id="PF00205"/>
    </source>
</evidence>
<dbReference type="SUPFAM" id="SSF52467">
    <property type="entry name" value="DHS-like NAD/FAD-binding domain"/>
    <property type="match status" value="1"/>
</dbReference>
<evidence type="ECO:0000313" key="16">
    <source>
        <dbReference type="EMBL" id="RGS39571.1"/>
    </source>
</evidence>
<comment type="cofactor">
    <cofactor evidence="12">
        <name>Mg(2+)</name>
        <dbReference type="ChEBI" id="CHEBI:18420"/>
    </cofactor>
    <text evidence="12">Binds 1 Mg(2+) ion per subunit.</text>
</comment>
<evidence type="ECO:0000256" key="8">
    <source>
        <dbReference type="ARBA" id="ARBA00022842"/>
    </source>
</evidence>
<keyword evidence="10 12" id="KW-0100">Branched-chain amino acid biosynthesis</keyword>
<evidence type="ECO:0000256" key="5">
    <source>
        <dbReference type="ARBA" id="ARBA00022605"/>
    </source>
</evidence>
<dbReference type="CDD" id="cd07035">
    <property type="entry name" value="TPP_PYR_POX_like"/>
    <property type="match status" value="1"/>
</dbReference>
<comment type="catalytic activity">
    <reaction evidence="11 12">
        <text>2 pyruvate + H(+) = (2S)-2-acetolactate + CO2</text>
        <dbReference type="Rhea" id="RHEA:25249"/>
        <dbReference type="ChEBI" id="CHEBI:15361"/>
        <dbReference type="ChEBI" id="CHEBI:15378"/>
        <dbReference type="ChEBI" id="CHEBI:16526"/>
        <dbReference type="ChEBI" id="CHEBI:58476"/>
        <dbReference type="EC" id="2.2.1.6"/>
    </reaction>
</comment>
<comment type="pathway">
    <text evidence="2 12">Amino-acid biosynthesis; L-valine biosynthesis; L-valine from pyruvate: step 1/4.</text>
</comment>
<comment type="similarity">
    <text evidence="3 12">Belongs to the TPP enzyme family.</text>
</comment>
<name>A0A412IND2_9FIRM</name>
<dbReference type="AlphaFoldDB" id="A0A412IND2"/>
<keyword evidence="7 12" id="KW-0479">Metal-binding</keyword>
<dbReference type="OrthoDB" id="4494979at2"/>
<dbReference type="Gene3D" id="3.40.50.970">
    <property type="match status" value="2"/>
</dbReference>
<evidence type="ECO:0000256" key="12">
    <source>
        <dbReference type="RuleBase" id="RU003591"/>
    </source>
</evidence>
<organism evidence="16 17">
    <name type="scientific">Coprococcus eutactus</name>
    <dbReference type="NCBI Taxonomy" id="33043"/>
    <lineage>
        <taxon>Bacteria</taxon>
        <taxon>Bacillati</taxon>
        <taxon>Bacillota</taxon>
        <taxon>Clostridia</taxon>
        <taxon>Lachnospirales</taxon>
        <taxon>Lachnospiraceae</taxon>
        <taxon>Coprococcus</taxon>
    </lineage>
</organism>
<keyword evidence="9 12" id="KW-0786">Thiamine pyrophosphate</keyword>
<reference evidence="16 17" key="1">
    <citation type="submission" date="2018-08" db="EMBL/GenBank/DDBJ databases">
        <title>A genome reference for cultivated species of the human gut microbiota.</title>
        <authorList>
            <person name="Zou Y."/>
            <person name="Xue W."/>
            <person name="Luo G."/>
        </authorList>
    </citation>
    <scope>NUCLEOTIDE SEQUENCE [LARGE SCALE GENOMIC DNA]</scope>
    <source>
        <strain evidence="16 17">AF22-21</strain>
    </source>
</reference>
<dbReference type="Pfam" id="PF00205">
    <property type="entry name" value="TPP_enzyme_M"/>
    <property type="match status" value="1"/>
</dbReference>
<evidence type="ECO:0000256" key="7">
    <source>
        <dbReference type="ARBA" id="ARBA00022723"/>
    </source>
</evidence>
<evidence type="ECO:0000256" key="4">
    <source>
        <dbReference type="ARBA" id="ARBA00013145"/>
    </source>
</evidence>
<dbReference type="GO" id="GO:0009097">
    <property type="term" value="P:isoleucine biosynthetic process"/>
    <property type="evidence" value="ECO:0007669"/>
    <property type="project" value="UniProtKB-UniPathway"/>
</dbReference>
<comment type="caution">
    <text evidence="16">The sequence shown here is derived from an EMBL/GenBank/DDBJ whole genome shotgun (WGS) entry which is preliminary data.</text>
</comment>
<gene>
    <name evidence="16" type="primary">ilvB</name>
    <name evidence="16" type="ORF">DWX94_10705</name>
</gene>
<dbReference type="Gene3D" id="3.40.50.1220">
    <property type="entry name" value="TPP-binding domain"/>
    <property type="match status" value="1"/>
</dbReference>
<evidence type="ECO:0000313" key="17">
    <source>
        <dbReference type="Proteomes" id="UP000283295"/>
    </source>
</evidence>